<feature type="compositionally biased region" description="Low complexity" evidence="1">
    <location>
        <begin position="156"/>
        <end position="165"/>
    </location>
</feature>
<accession>A0A368FJ01</accession>
<feature type="chain" id="PRO_5016711272" evidence="2">
    <location>
        <begin position="23"/>
        <end position="334"/>
    </location>
</feature>
<reference evidence="4 5" key="1">
    <citation type="submission" date="2014-10" db="EMBL/GenBank/DDBJ databases">
        <title>Draft genome of the hookworm Ancylostoma caninum.</title>
        <authorList>
            <person name="Mitreva M."/>
        </authorList>
    </citation>
    <scope>NUCLEOTIDE SEQUENCE [LARGE SCALE GENOMIC DNA]</scope>
    <source>
        <strain evidence="4 5">Baltimore</strain>
    </source>
</reference>
<keyword evidence="2" id="KW-0732">Signal</keyword>
<dbReference type="EMBL" id="JOJR01001281">
    <property type="protein sequence ID" value="RCN31518.1"/>
    <property type="molecule type" value="Genomic_DNA"/>
</dbReference>
<sequence length="334" mass="35903">MADVLIAFVILLALQAKNTILGKPQTTTTLPARSPCSSTFLLFGYYAIAALTDARTTDLALSTIRPCSSNFLLFDYYLTAAGADVATTDTATTNVATTDAANADVTTTDAATTDVRTTDVATTDVRTTDVATTDVATTDAATADVAASDAATTKAATTQAMTTTTLPTRRPWPKPNCGNPQLTNSMRSLFLNMHNNFRGSLARGQTERSMGWGIAPPATLMYRMKYDCAAESFAQQHVTACNTNGLPEHTHPNHKANLHILHTVQTTPEGAIQNMAWWNNIYIGCSVKHCGKYYLTACMYRPGGNHVNGYVYNVGAVCSECPKDQCDGQALCRW</sequence>
<dbReference type="InterPro" id="IPR014044">
    <property type="entry name" value="CAP_dom"/>
</dbReference>
<dbReference type="OrthoDB" id="337038at2759"/>
<dbReference type="InterPro" id="IPR035940">
    <property type="entry name" value="CAP_sf"/>
</dbReference>
<name>A0A368FJ01_ANCCA</name>
<keyword evidence="5" id="KW-1185">Reference proteome</keyword>
<evidence type="ECO:0000313" key="5">
    <source>
        <dbReference type="Proteomes" id="UP000252519"/>
    </source>
</evidence>
<feature type="domain" description="SCP" evidence="3">
    <location>
        <begin position="185"/>
        <end position="308"/>
    </location>
</feature>
<feature type="region of interest" description="Disordered" evidence="1">
    <location>
        <begin position="156"/>
        <end position="175"/>
    </location>
</feature>
<dbReference type="SMART" id="SM00198">
    <property type="entry name" value="SCP"/>
    <property type="match status" value="1"/>
</dbReference>
<evidence type="ECO:0000259" key="3">
    <source>
        <dbReference type="SMART" id="SM00198"/>
    </source>
</evidence>
<protein>
    <submittedName>
        <fullName evidence="4">SCP-like protein</fullName>
    </submittedName>
</protein>
<dbReference type="Pfam" id="PF00188">
    <property type="entry name" value="CAP"/>
    <property type="match status" value="1"/>
</dbReference>
<dbReference type="Gene3D" id="3.40.33.10">
    <property type="entry name" value="CAP"/>
    <property type="match status" value="2"/>
</dbReference>
<evidence type="ECO:0000256" key="1">
    <source>
        <dbReference type="SAM" id="MobiDB-lite"/>
    </source>
</evidence>
<proteinExistence type="predicted"/>
<comment type="caution">
    <text evidence="4">The sequence shown here is derived from an EMBL/GenBank/DDBJ whole genome shotgun (WGS) entry which is preliminary data.</text>
</comment>
<dbReference type="CDD" id="cd05380">
    <property type="entry name" value="CAP_euk"/>
    <property type="match status" value="1"/>
</dbReference>
<evidence type="ECO:0000256" key="2">
    <source>
        <dbReference type="SAM" id="SignalP"/>
    </source>
</evidence>
<dbReference type="SUPFAM" id="SSF55797">
    <property type="entry name" value="PR-1-like"/>
    <property type="match status" value="1"/>
</dbReference>
<dbReference type="STRING" id="29170.A0A368FJ01"/>
<feature type="signal peptide" evidence="2">
    <location>
        <begin position="1"/>
        <end position="22"/>
    </location>
</feature>
<organism evidence="4 5">
    <name type="scientific">Ancylostoma caninum</name>
    <name type="common">Dog hookworm</name>
    <dbReference type="NCBI Taxonomy" id="29170"/>
    <lineage>
        <taxon>Eukaryota</taxon>
        <taxon>Metazoa</taxon>
        <taxon>Ecdysozoa</taxon>
        <taxon>Nematoda</taxon>
        <taxon>Chromadorea</taxon>
        <taxon>Rhabditida</taxon>
        <taxon>Rhabditina</taxon>
        <taxon>Rhabditomorpha</taxon>
        <taxon>Strongyloidea</taxon>
        <taxon>Ancylostomatidae</taxon>
        <taxon>Ancylostomatinae</taxon>
        <taxon>Ancylostoma</taxon>
    </lineage>
</organism>
<evidence type="ECO:0000313" key="4">
    <source>
        <dbReference type="EMBL" id="RCN31518.1"/>
    </source>
</evidence>
<gene>
    <name evidence="4" type="ORF">ANCCAN_22694</name>
</gene>
<dbReference type="AlphaFoldDB" id="A0A368FJ01"/>
<dbReference type="Proteomes" id="UP000252519">
    <property type="component" value="Unassembled WGS sequence"/>
</dbReference>